<evidence type="ECO:0000259" key="6">
    <source>
        <dbReference type="PROSITE" id="PS51384"/>
    </source>
</evidence>
<keyword evidence="3" id="KW-0274">FAD</keyword>
<organism evidence="7 8">
    <name type="scientific">Elasticomyces elasticus</name>
    <dbReference type="NCBI Taxonomy" id="574655"/>
    <lineage>
        <taxon>Eukaryota</taxon>
        <taxon>Fungi</taxon>
        <taxon>Dikarya</taxon>
        <taxon>Ascomycota</taxon>
        <taxon>Pezizomycotina</taxon>
        <taxon>Dothideomycetes</taxon>
        <taxon>Dothideomycetidae</taxon>
        <taxon>Mycosphaerellales</taxon>
        <taxon>Teratosphaeriaceae</taxon>
        <taxon>Elasticomyces</taxon>
    </lineage>
</organism>
<evidence type="ECO:0000256" key="2">
    <source>
        <dbReference type="ARBA" id="ARBA00022630"/>
    </source>
</evidence>
<accession>A0AAN7W6S6</accession>
<evidence type="ECO:0000313" key="7">
    <source>
        <dbReference type="EMBL" id="KAK5697510.1"/>
    </source>
</evidence>
<dbReference type="EMBL" id="JAVRQU010000011">
    <property type="protein sequence ID" value="KAK5697510.1"/>
    <property type="molecule type" value="Genomic_DNA"/>
</dbReference>
<proteinExistence type="predicted"/>
<sequence length="290" mass="31998">MISLGTVRRHSKLADATLGPENRVMEVELLPEMSYACGEYLVVLPTNRSDDVHRVLNRFGIAVDTMVKMSGTRKAFLPTDRSEYAYSLIGSYLELGTPISRKQLQTLTSVTENIEEKTKLERLFRSDGYDSELLARGAFLDVLEKFPTCCLSFAAYIDMLQPLHPRVYSIASSPLASVPGYASILYDVLNAPSHFSPDQHFHGVGSTYLAANSHGEPSPLLRSQYQSQLSPPTRSQRSDNHGLRWNRLGTLCELSSKNGLPLPNEAQSNIFGKSVASTLVGGTRKLTTSI</sequence>
<dbReference type="InterPro" id="IPR023173">
    <property type="entry name" value="NADPH_Cyt_P450_Rdtase_alpha"/>
</dbReference>
<feature type="region of interest" description="Disordered" evidence="5">
    <location>
        <begin position="213"/>
        <end position="242"/>
    </location>
</feature>
<dbReference type="PANTHER" id="PTHR19384:SF127">
    <property type="entry name" value="BIFUNCTIONAL CYTOCHROME P450_NADPH--P450 REDUCTASE"/>
    <property type="match status" value="1"/>
</dbReference>
<dbReference type="GO" id="GO:0005829">
    <property type="term" value="C:cytosol"/>
    <property type="evidence" value="ECO:0007669"/>
    <property type="project" value="TreeGrafter"/>
</dbReference>
<name>A0AAN7W6S6_9PEZI</name>
<evidence type="ECO:0000256" key="4">
    <source>
        <dbReference type="ARBA" id="ARBA00023002"/>
    </source>
</evidence>
<keyword evidence="4" id="KW-0560">Oxidoreductase</keyword>
<dbReference type="InterPro" id="IPR017927">
    <property type="entry name" value="FAD-bd_FR_type"/>
</dbReference>
<dbReference type="Proteomes" id="UP001310594">
    <property type="component" value="Unassembled WGS sequence"/>
</dbReference>
<dbReference type="PANTHER" id="PTHR19384">
    <property type="entry name" value="NITRIC OXIDE SYNTHASE-RELATED"/>
    <property type="match status" value="1"/>
</dbReference>
<dbReference type="InterPro" id="IPR017938">
    <property type="entry name" value="Riboflavin_synthase-like_b-brl"/>
</dbReference>
<dbReference type="Gene3D" id="1.20.990.10">
    <property type="entry name" value="NADPH-cytochrome p450 Reductase, Chain A, domain 3"/>
    <property type="match status" value="1"/>
</dbReference>
<dbReference type="PROSITE" id="PS51384">
    <property type="entry name" value="FAD_FR"/>
    <property type="match status" value="1"/>
</dbReference>
<feature type="compositionally biased region" description="Polar residues" evidence="5">
    <location>
        <begin position="221"/>
        <end position="235"/>
    </location>
</feature>
<dbReference type="GO" id="GO:0010181">
    <property type="term" value="F:FMN binding"/>
    <property type="evidence" value="ECO:0007669"/>
    <property type="project" value="TreeGrafter"/>
</dbReference>
<comment type="cofactor">
    <cofactor evidence="1">
        <name>FAD</name>
        <dbReference type="ChEBI" id="CHEBI:57692"/>
    </cofactor>
</comment>
<evidence type="ECO:0000256" key="1">
    <source>
        <dbReference type="ARBA" id="ARBA00001974"/>
    </source>
</evidence>
<comment type="caution">
    <text evidence="7">The sequence shown here is derived from an EMBL/GenBank/DDBJ whole genome shotgun (WGS) entry which is preliminary data.</text>
</comment>
<dbReference type="AlphaFoldDB" id="A0AAN7W6S6"/>
<dbReference type="Pfam" id="PF00667">
    <property type="entry name" value="FAD_binding_1"/>
    <property type="match status" value="1"/>
</dbReference>
<dbReference type="GO" id="GO:0003958">
    <property type="term" value="F:NADPH-hemoprotein reductase activity"/>
    <property type="evidence" value="ECO:0007669"/>
    <property type="project" value="TreeGrafter"/>
</dbReference>
<evidence type="ECO:0000313" key="8">
    <source>
        <dbReference type="Proteomes" id="UP001310594"/>
    </source>
</evidence>
<dbReference type="GO" id="GO:0050660">
    <property type="term" value="F:flavin adenine dinucleotide binding"/>
    <property type="evidence" value="ECO:0007669"/>
    <property type="project" value="TreeGrafter"/>
</dbReference>
<evidence type="ECO:0000256" key="5">
    <source>
        <dbReference type="SAM" id="MobiDB-lite"/>
    </source>
</evidence>
<gene>
    <name evidence="7" type="ORF">LTR97_007648</name>
</gene>
<feature type="domain" description="FAD-binding FR-type" evidence="6">
    <location>
        <begin position="1"/>
        <end position="232"/>
    </location>
</feature>
<reference evidence="7" key="1">
    <citation type="submission" date="2023-08" db="EMBL/GenBank/DDBJ databases">
        <title>Black Yeasts Isolated from many extreme environments.</title>
        <authorList>
            <person name="Coleine C."/>
            <person name="Stajich J.E."/>
            <person name="Selbmann L."/>
        </authorList>
    </citation>
    <scope>NUCLEOTIDE SEQUENCE</scope>
    <source>
        <strain evidence="7">CCFEE 5810</strain>
    </source>
</reference>
<dbReference type="Gene3D" id="2.40.30.10">
    <property type="entry name" value="Translation factors"/>
    <property type="match status" value="1"/>
</dbReference>
<protein>
    <recommendedName>
        <fullName evidence="6">FAD-binding FR-type domain-containing protein</fullName>
    </recommendedName>
</protein>
<dbReference type="InterPro" id="IPR003097">
    <property type="entry name" value="CysJ-like_FAD-binding"/>
</dbReference>
<keyword evidence="2" id="KW-0285">Flavoprotein</keyword>
<dbReference type="SUPFAM" id="SSF63380">
    <property type="entry name" value="Riboflavin synthase domain-like"/>
    <property type="match status" value="1"/>
</dbReference>
<evidence type="ECO:0000256" key="3">
    <source>
        <dbReference type="ARBA" id="ARBA00022827"/>
    </source>
</evidence>